<dbReference type="GO" id="GO:0005886">
    <property type="term" value="C:plasma membrane"/>
    <property type="evidence" value="ECO:0007669"/>
    <property type="project" value="UniProtKB-SubCell"/>
</dbReference>
<feature type="transmembrane region" description="Helical" evidence="9">
    <location>
        <begin position="129"/>
        <end position="148"/>
    </location>
</feature>
<feature type="transmembrane region" description="Helical" evidence="9">
    <location>
        <begin position="7"/>
        <end position="28"/>
    </location>
</feature>
<comment type="subcellular location">
    <subcellularLocation>
        <location evidence="1 9">Cell inner membrane</location>
        <topology evidence="1 9">Multi-pass membrane protein</topology>
    </subcellularLocation>
</comment>
<evidence type="ECO:0000313" key="12">
    <source>
        <dbReference type="Proteomes" id="UP000234530"/>
    </source>
</evidence>
<comment type="function">
    <text evidence="9">Part of the tripartite ATP-independent periplasmic (TRAP) transport system.</text>
</comment>
<name>A0A2H5F5A8_9RHOB</name>
<dbReference type="GO" id="GO:0022857">
    <property type="term" value="F:transmembrane transporter activity"/>
    <property type="evidence" value="ECO:0007669"/>
    <property type="project" value="UniProtKB-UniRule"/>
</dbReference>
<gene>
    <name evidence="11" type="ORF">CX676_20675</name>
</gene>
<dbReference type="PANTHER" id="PTHR35011:SF10">
    <property type="entry name" value="TRAP TRANSPORTER SMALL PERMEASE PROTEIN"/>
    <property type="match status" value="1"/>
</dbReference>
<comment type="similarity">
    <text evidence="8 9">Belongs to the TRAP transporter small permease family.</text>
</comment>
<reference evidence="11 12" key="1">
    <citation type="journal article" date="2013" name="Antonie Van Leeuwenhoek">
        <title>Paracoccus zhejiangensis sp. nov., isolated from activated sludge in wastewater-treatment system.</title>
        <authorList>
            <person name="Wu Z.G."/>
            <person name="Zhang D.F."/>
            <person name="Liu Y.L."/>
            <person name="Wang F."/>
            <person name="Jiang X."/>
            <person name="Li C."/>
            <person name="Li S.P."/>
            <person name="Hong Q."/>
            <person name="Li W.J."/>
        </authorList>
    </citation>
    <scope>NUCLEOTIDE SEQUENCE [LARGE SCALE GENOMIC DNA]</scope>
    <source>
        <strain evidence="11 12">J6</strain>
        <plasmid evidence="12">Plasmid ppz02</plasmid>
    </source>
</reference>
<feature type="domain" description="Tripartite ATP-independent periplasmic transporters DctQ component" evidence="10">
    <location>
        <begin position="19"/>
        <end position="147"/>
    </location>
</feature>
<evidence type="ECO:0000256" key="3">
    <source>
        <dbReference type="ARBA" id="ARBA00022475"/>
    </source>
</evidence>
<dbReference type="Proteomes" id="UP000234530">
    <property type="component" value="Plasmid pPZ02"/>
</dbReference>
<keyword evidence="12" id="KW-1185">Reference proteome</keyword>
<dbReference type="AlphaFoldDB" id="A0A2H5F5A8"/>
<dbReference type="Pfam" id="PF04290">
    <property type="entry name" value="DctQ"/>
    <property type="match status" value="1"/>
</dbReference>
<organism evidence="11 12">
    <name type="scientific">Paracoccus zhejiangensis</name>
    <dbReference type="NCBI Taxonomy" id="1077935"/>
    <lineage>
        <taxon>Bacteria</taxon>
        <taxon>Pseudomonadati</taxon>
        <taxon>Pseudomonadota</taxon>
        <taxon>Alphaproteobacteria</taxon>
        <taxon>Rhodobacterales</taxon>
        <taxon>Paracoccaceae</taxon>
        <taxon>Paracoccus</taxon>
    </lineage>
</organism>
<evidence type="ECO:0000256" key="7">
    <source>
        <dbReference type="ARBA" id="ARBA00023136"/>
    </source>
</evidence>
<keyword evidence="6 9" id="KW-1133">Transmembrane helix</keyword>
<dbReference type="InterPro" id="IPR055348">
    <property type="entry name" value="DctQ"/>
</dbReference>
<accession>A0A2H5F5A8</accession>
<evidence type="ECO:0000256" key="5">
    <source>
        <dbReference type="ARBA" id="ARBA00022692"/>
    </source>
</evidence>
<proteinExistence type="inferred from homology"/>
<evidence type="ECO:0000256" key="4">
    <source>
        <dbReference type="ARBA" id="ARBA00022519"/>
    </source>
</evidence>
<keyword evidence="11" id="KW-0614">Plasmid</keyword>
<dbReference type="GO" id="GO:0015740">
    <property type="term" value="P:C4-dicarboxylate transport"/>
    <property type="evidence" value="ECO:0007669"/>
    <property type="project" value="TreeGrafter"/>
</dbReference>
<evidence type="ECO:0000313" key="11">
    <source>
        <dbReference type="EMBL" id="AUH66730.1"/>
    </source>
</evidence>
<keyword evidence="7 9" id="KW-0472">Membrane</keyword>
<keyword evidence="3" id="KW-1003">Cell membrane</keyword>
<dbReference type="RefSeq" id="WP_101754697.1">
    <property type="nucleotide sequence ID" value="NZ_CP025432.1"/>
</dbReference>
<protein>
    <recommendedName>
        <fullName evidence="9">TRAP transporter small permease protein</fullName>
    </recommendedName>
</protein>
<geneLocation type="plasmid" evidence="12">
    <name>ppz02</name>
</geneLocation>
<keyword evidence="2 9" id="KW-0813">Transport</keyword>
<evidence type="ECO:0000256" key="9">
    <source>
        <dbReference type="RuleBase" id="RU369079"/>
    </source>
</evidence>
<dbReference type="KEGG" id="pzh:CX676_20675"/>
<evidence type="ECO:0000256" key="8">
    <source>
        <dbReference type="ARBA" id="ARBA00038436"/>
    </source>
</evidence>
<dbReference type="OrthoDB" id="6385730at2"/>
<dbReference type="EMBL" id="CP025432">
    <property type="protein sequence ID" value="AUH66730.1"/>
    <property type="molecule type" value="Genomic_DNA"/>
</dbReference>
<evidence type="ECO:0000256" key="1">
    <source>
        <dbReference type="ARBA" id="ARBA00004429"/>
    </source>
</evidence>
<evidence type="ECO:0000256" key="2">
    <source>
        <dbReference type="ARBA" id="ARBA00022448"/>
    </source>
</evidence>
<keyword evidence="4 9" id="KW-0997">Cell inner membrane</keyword>
<evidence type="ECO:0000259" key="10">
    <source>
        <dbReference type="Pfam" id="PF04290"/>
    </source>
</evidence>
<keyword evidence="5 9" id="KW-0812">Transmembrane</keyword>
<dbReference type="PANTHER" id="PTHR35011">
    <property type="entry name" value="2,3-DIKETO-L-GULONATE TRAP TRANSPORTER SMALL PERMEASE PROTEIN YIAM"/>
    <property type="match status" value="1"/>
</dbReference>
<comment type="subunit">
    <text evidence="9">The complex comprises the extracytoplasmic solute receptor protein and the two transmembrane proteins.</text>
</comment>
<feature type="transmembrane region" description="Helical" evidence="9">
    <location>
        <begin position="40"/>
        <end position="61"/>
    </location>
</feature>
<sequence>MKAIERIMLEFAVVSALALALVITANVIGRQIFGLAVPDIVIIVRELMIPTIVFPLAVATANRAHIAVTFVTDRMSPRARGVLIIMGWFVALLAMMPLIYASWRNLSGSWSSGEFYDGQLGIPRWPMKLVFLLGLIVMTVRLVLVALADMAEFGRTGTVAERSHTEEESV</sequence>
<dbReference type="InterPro" id="IPR007387">
    <property type="entry name" value="TRAP_DctQ"/>
</dbReference>
<feature type="transmembrane region" description="Helical" evidence="9">
    <location>
        <begin position="82"/>
        <end position="103"/>
    </location>
</feature>
<evidence type="ECO:0000256" key="6">
    <source>
        <dbReference type="ARBA" id="ARBA00022989"/>
    </source>
</evidence>